<dbReference type="SUPFAM" id="SSF48264">
    <property type="entry name" value="Cytochrome P450"/>
    <property type="match status" value="1"/>
</dbReference>
<evidence type="ECO:0000256" key="10">
    <source>
        <dbReference type="ARBA" id="ARBA00023033"/>
    </source>
</evidence>
<keyword evidence="7 14" id="KW-1133">Transmembrane helix</keyword>
<comment type="subcellular location">
    <subcellularLocation>
        <location evidence="1">Membrane</location>
        <topology evidence="1">Single-pass type II membrane protein</topology>
    </subcellularLocation>
</comment>
<dbReference type="InterPro" id="IPR017972">
    <property type="entry name" value="Cyt_P450_CS"/>
</dbReference>
<evidence type="ECO:0000256" key="4">
    <source>
        <dbReference type="ARBA" id="ARBA00022692"/>
    </source>
</evidence>
<gene>
    <name evidence="15" type="ORF">OLEA9_A015254</name>
</gene>
<evidence type="ECO:0000256" key="11">
    <source>
        <dbReference type="ARBA" id="ARBA00023136"/>
    </source>
</evidence>
<dbReference type="Pfam" id="PF00067">
    <property type="entry name" value="p450"/>
    <property type="match status" value="1"/>
</dbReference>
<comment type="cofactor">
    <cofactor evidence="12">
        <name>heme</name>
        <dbReference type="ChEBI" id="CHEBI:30413"/>
    </cofactor>
</comment>
<dbReference type="PRINTS" id="PR00463">
    <property type="entry name" value="EP450I"/>
</dbReference>
<keyword evidence="4 14" id="KW-0812">Transmembrane</keyword>
<protein>
    <submittedName>
        <fullName evidence="15">Premnaspirodiene oxygenase-like</fullName>
    </submittedName>
</protein>
<name>A0A8S0VAW3_OLEEU</name>
<dbReference type="InterPro" id="IPR052306">
    <property type="entry name" value="CYP450_71D"/>
</dbReference>
<keyword evidence="8 13" id="KW-0560">Oxidoreductase</keyword>
<keyword evidence="9 12" id="KW-0408">Iron</keyword>
<evidence type="ECO:0000256" key="12">
    <source>
        <dbReference type="PIRSR" id="PIRSR602401-1"/>
    </source>
</evidence>
<dbReference type="PRINTS" id="PR00385">
    <property type="entry name" value="P450"/>
</dbReference>
<evidence type="ECO:0000256" key="6">
    <source>
        <dbReference type="ARBA" id="ARBA00022968"/>
    </source>
</evidence>
<organism evidence="15 16">
    <name type="scientific">Olea europaea subsp. europaea</name>
    <dbReference type="NCBI Taxonomy" id="158383"/>
    <lineage>
        <taxon>Eukaryota</taxon>
        <taxon>Viridiplantae</taxon>
        <taxon>Streptophyta</taxon>
        <taxon>Embryophyta</taxon>
        <taxon>Tracheophyta</taxon>
        <taxon>Spermatophyta</taxon>
        <taxon>Magnoliopsida</taxon>
        <taxon>eudicotyledons</taxon>
        <taxon>Gunneridae</taxon>
        <taxon>Pentapetalae</taxon>
        <taxon>asterids</taxon>
        <taxon>lamiids</taxon>
        <taxon>Lamiales</taxon>
        <taxon>Oleaceae</taxon>
        <taxon>Oleeae</taxon>
        <taxon>Olea</taxon>
    </lineage>
</organism>
<dbReference type="Gene3D" id="1.10.630.10">
    <property type="entry name" value="Cytochrome P450"/>
    <property type="match status" value="1"/>
</dbReference>
<evidence type="ECO:0000256" key="5">
    <source>
        <dbReference type="ARBA" id="ARBA00022723"/>
    </source>
</evidence>
<evidence type="ECO:0000256" key="13">
    <source>
        <dbReference type="RuleBase" id="RU000461"/>
    </source>
</evidence>
<dbReference type="FunFam" id="1.10.630.10:FF:000043">
    <property type="entry name" value="Cytochrome P450 99A2"/>
    <property type="match status" value="1"/>
</dbReference>
<keyword evidence="3 12" id="KW-0349">Heme</keyword>
<dbReference type="AlphaFoldDB" id="A0A8S0VAW3"/>
<dbReference type="GO" id="GO:0016020">
    <property type="term" value="C:membrane"/>
    <property type="evidence" value="ECO:0007669"/>
    <property type="project" value="UniProtKB-SubCell"/>
</dbReference>
<dbReference type="PANTHER" id="PTHR47953">
    <property type="entry name" value="OS08G0105600 PROTEIN"/>
    <property type="match status" value="1"/>
</dbReference>
<feature type="binding site" description="axial binding residue" evidence="12">
    <location>
        <position position="448"/>
    </location>
    <ligand>
        <name>heme</name>
        <dbReference type="ChEBI" id="CHEBI:30413"/>
    </ligand>
    <ligandPart>
        <name>Fe</name>
        <dbReference type="ChEBI" id="CHEBI:18248"/>
    </ligandPart>
</feature>
<dbReference type="PANTHER" id="PTHR47953:SF16">
    <property type="entry name" value="CYTOCHROME P450 71D8"/>
    <property type="match status" value="1"/>
</dbReference>
<sequence>METQLLSFNFITFLFFIYFVTLLVKGWKKSNSLDKHKKLPPGPSELPVIGHLHHLMGALPHRGLRDLAKKYGPIMHLKLGEVSTIVISSREMAKNILTAHDLACADRPESIGMKILWYNYTNIAFSPYNDYWRQMRKVCIVELLSSKNVRSYSSIRIDETSRLVNNIRSSSGQLINLTDNIFTFTSSITSRAAFGELLRDQDTLIKFMKKGIALAAGFDLADFYPTRNFLQYVSWNKFKLLKMRREQDLILDRIIDEHKDNQARGKGSNGELGSEDIIDVLLRLQQSGELDVPITNDNIKAIIFDMFTGGTETTTTALDWLMAELVRNPRVIAKAQAEVRQAFEGKKTIDESDCQNLKYLKLIIKENFRIHPVVPLLPRACREECEVDGGYTIPVKAKVTVNIWALGRDPEYWDEPESFKPERFENSTLDFLGNNFEYIPFGSGRRFCPGMSFALANIEYPLAQLLYHFNWKLPPGMNTNDMDMIEAQGISGTRKDNLHLIATPYNPPVEG</sequence>
<keyword evidence="6" id="KW-0735">Signal-anchor</keyword>
<proteinExistence type="inferred from homology"/>
<keyword evidence="5 12" id="KW-0479">Metal-binding</keyword>
<dbReference type="CDD" id="cd11072">
    <property type="entry name" value="CYP71-like"/>
    <property type="match status" value="1"/>
</dbReference>
<evidence type="ECO:0000313" key="15">
    <source>
        <dbReference type="EMBL" id="CAA3028105.1"/>
    </source>
</evidence>
<dbReference type="Gramene" id="OE9A015254T1">
    <property type="protein sequence ID" value="OE9A015254C1"/>
    <property type="gene ID" value="OE9A015254"/>
</dbReference>
<dbReference type="OrthoDB" id="2789670at2759"/>
<evidence type="ECO:0000313" key="16">
    <source>
        <dbReference type="Proteomes" id="UP000594638"/>
    </source>
</evidence>
<dbReference type="InterPro" id="IPR001128">
    <property type="entry name" value="Cyt_P450"/>
</dbReference>
<comment type="similarity">
    <text evidence="2 13">Belongs to the cytochrome P450 family.</text>
</comment>
<dbReference type="GO" id="GO:0005506">
    <property type="term" value="F:iron ion binding"/>
    <property type="evidence" value="ECO:0007669"/>
    <property type="project" value="InterPro"/>
</dbReference>
<evidence type="ECO:0000256" key="14">
    <source>
        <dbReference type="SAM" id="Phobius"/>
    </source>
</evidence>
<dbReference type="Proteomes" id="UP000594638">
    <property type="component" value="Unassembled WGS sequence"/>
</dbReference>
<evidence type="ECO:0000256" key="8">
    <source>
        <dbReference type="ARBA" id="ARBA00023002"/>
    </source>
</evidence>
<reference evidence="15 16" key="1">
    <citation type="submission" date="2019-12" db="EMBL/GenBank/DDBJ databases">
        <authorList>
            <person name="Alioto T."/>
            <person name="Alioto T."/>
            <person name="Gomez Garrido J."/>
        </authorList>
    </citation>
    <scope>NUCLEOTIDE SEQUENCE [LARGE SCALE GENOMIC DNA]</scope>
</reference>
<evidence type="ECO:0000256" key="3">
    <source>
        <dbReference type="ARBA" id="ARBA00022617"/>
    </source>
</evidence>
<evidence type="ECO:0000256" key="9">
    <source>
        <dbReference type="ARBA" id="ARBA00023004"/>
    </source>
</evidence>
<evidence type="ECO:0000256" key="1">
    <source>
        <dbReference type="ARBA" id="ARBA00004606"/>
    </source>
</evidence>
<keyword evidence="16" id="KW-1185">Reference proteome</keyword>
<evidence type="ECO:0000256" key="7">
    <source>
        <dbReference type="ARBA" id="ARBA00022989"/>
    </source>
</evidence>
<dbReference type="InterPro" id="IPR002401">
    <property type="entry name" value="Cyt_P450_E_grp-I"/>
</dbReference>
<dbReference type="GO" id="GO:0020037">
    <property type="term" value="F:heme binding"/>
    <property type="evidence" value="ECO:0007669"/>
    <property type="project" value="InterPro"/>
</dbReference>
<dbReference type="GO" id="GO:0016705">
    <property type="term" value="F:oxidoreductase activity, acting on paired donors, with incorporation or reduction of molecular oxygen"/>
    <property type="evidence" value="ECO:0007669"/>
    <property type="project" value="InterPro"/>
</dbReference>
<dbReference type="InterPro" id="IPR036396">
    <property type="entry name" value="Cyt_P450_sf"/>
</dbReference>
<keyword evidence="11 14" id="KW-0472">Membrane</keyword>
<comment type="caution">
    <text evidence="15">The sequence shown here is derived from an EMBL/GenBank/DDBJ whole genome shotgun (WGS) entry which is preliminary data.</text>
</comment>
<accession>A0A8S0VAW3</accession>
<dbReference type="EMBL" id="CACTIH010009239">
    <property type="protein sequence ID" value="CAA3028105.1"/>
    <property type="molecule type" value="Genomic_DNA"/>
</dbReference>
<feature type="transmembrane region" description="Helical" evidence="14">
    <location>
        <begin position="6"/>
        <end position="27"/>
    </location>
</feature>
<dbReference type="PROSITE" id="PS00086">
    <property type="entry name" value="CYTOCHROME_P450"/>
    <property type="match status" value="1"/>
</dbReference>
<keyword evidence="10 13" id="KW-0503">Monooxygenase</keyword>
<dbReference type="GO" id="GO:0004497">
    <property type="term" value="F:monooxygenase activity"/>
    <property type="evidence" value="ECO:0007669"/>
    <property type="project" value="UniProtKB-KW"/>
</dbReference>
<evidence type="ECO:0000256" key="2">
    <source>
        <dbReference type="ARBA" id="ARBA00010617"/>
    </source>
</evidence>